<dbReference type="SUPFAM" id="SSF81442">
    <property type="entry name" value="Cytochrome c oxidase subunit I-like"/>
    <property type="match status" value="1"/>
</dbReference>
<evidence type="ECO:0000313" key="5">
    <source>
        <dbReference type="EMBL" id="KAG5339380.1"/>
    </source>
</evidence>
<reference evidence="5 6" key="1">
    <citation type="submission" date="2020-02" db="EMBL/GenBank/DDBJ databases">
        <title>Relaxed selection underlies rapid genomic changes in the transitions from sociality to social parasitism in ants.</title>
        <authorList>
            <person name="Bi X."/>
        </authorList>
    </citation>
    <scope>NUCLEOTIDE SEQUENCE [LARGE SCALE GENOMIC DNA]</scope>
    <source>
        <strain evidence="5">BGI-DK2014b</strain>
        <tissue evidence="5">Whole body</tissue>
    </source>
</reference>
<dbReference type="EMBL" id="JAANIB010002845">
    <property type="protein sequence ID" value="KAG5339380.1"/>
    <property type="molecule type" value="Genomic_DNA"/>
</dbReference>
<keyword evidence="6" id="KW-1185">Reference proteome</keyword>
<dbReference type="PROSITE" id="PS50855">
    <property type="entry name" value="COX1"/>
    <property type="match status" value="1"/>
</dbReference>
<keyword evidence="3" id="KW-0472">Membrane</keyword>
<keyword evidence="3" id="KW-1133">Transmembrane helix</keyword>
<feature type="non-terminal residue" evidence="5">
    <location>
        <position position="1"/>
    </location>
</feature>
<feature type="transmembrane region" description="Helical" evidence="3">
    <location>
        <begin position="245"/>
        <end position="267"/>
    </location>
</feature>
<feature type="transmembrane region" description="Helical" evidence="3">
    <location>
        <begin position="212"/>
        <end position="233"/>
    </location>
</feature>
<gene>
    <name evidence="5" type="primary">Coi_3</name>
    <name evidence="5" type="ORF">G6Z77_0008680</name>
</gene>
<dbReference type="PANTHER" id="PTHR47326">
    <property type="entry name" value="TRANSPOSABLE ELEMENT TC3 TRANSPOSASE-LIKE PROTEIN"/>
    <property type="match status" value="1"/>
</dbReference>
<dbReference type="OrthoDB" id="7699088at2759"/>
<evidence type="ECO:0000256" key="3">
    <source>
        <dbReference type="SAM" id="Phobius"/>
    </source>
</evidence>
<comment type="caution">
    <text evidence="5">The sequence shown here is derived from an EMBL/GenBank/DDBJ whole genome shotgun (WGS) entry which is preliminary data.</text>
</comment>
<feature type="domain" description="Cytochrome oxidase subunit I profile" evidence="4">
    <location>
        <begin position="181"/>
        <end position="261"/>
    </location>
</feature>
<evidence type="ECO:0000256" key="2">
    <source>
        <dbReference type="ARBA" id="ARBA00049512"/>
    </source>
</evidence>
<dbReference type="Gene3D" id="1.20.210.10">
    <property type="entry name" value="Cytochrome c oxidase-like, subunit I domain"/>
    <property type="match status" value="1"/>
</dbReference>
<comment type="catalytic activity">
    <reaction evidence="2">
        <text>4 Fe(II)-[cytochrome c] + O2 + 8 H(+)(in) = 4 Fe(III)-[cytochrome c] + 2 H2O + 4 H(+)(out)</text>
        <dbReference type="Rhea" id="RHEA:11436"/>
        <dbReference type="Rhea" id="RHEA-COMP:10350"/>
        <dbReference type="Rhea" id="RHEA-COMP:14399"/>
        <dbReference type="ChEBI" id="CHEBI:15377"/>
        <dbReference type="ChEBI" id="CHEBI:15378"/>
        <dbReference type="ChEBI" id="CHEBI:15379"/>
        <dbReference type="ChEBI" id="CHEBI:29033"/>
        <dbReference type="ChEBI" id="CHEBI:29034"/>
        <dbReference type="EC" id="7.1.1.9"/>
    </reaction>
    <physiologicalReaction direction="left-to-right" evidence="2">
        <dbReference type="Rhea" id="RHEA:11437"/>
    </physiologicalReaction>
</comment>
<feature type="non-terminal residue" evidence="5">
    <location>
        <position position="277"/>
    </location>
</feature>
<accession>A0A836GE03</accession>
<feature type="transmembrane region" description="Helical" evidence="3">
    <location>
        <begin position="168"/>
        <end position="192"/>
    </location>
</feature>
<name>A0A836GE03_9HYME</name>
<dbReference type="Proteomes" id="UP000670152">
    <property type="component" value="Unassembled WGS sequence"/>
</dbReference>
<dbReference type="GO" id="GO:0004129">
    <property type="term" value="F:cytochrome-c oxidase activity"/>
    <property type="evidence" value="ECO:0007669"/>
    <property type="project" value="UniProtKB-EC"/>
</dbReference>
<evidence type="ECO:0000313" key="6">
    <source>
        <dbReference type="Proteomes" id="UP000670152"/>
    </source>
</evidence>
<dbReference type="InterPro" id="IPR023616">
    <property type="entry name" value="Cyt_c_oxase-like_su1_dom"/>
</dbReference>
<dbReference type="PANTHER" id="PTHR47326:SF1">
    <property type="entry name" value="HTH PSQ-TYPE DOMAIN-CONTAINING PROTEIN"/>
    <property type="match status" value="1"/>
</dbReference>
<dbReference type="InterPro" id="IPR036927">
    <property type="entry name" value="Cyt_c_oxase-like_su1_sf"/>
</dbReference>
<sequence>MFEENPGISVRRAARALGLPRCTVHRILRQNNLRPFRYQRVQQLLVRDEALRVHFCEGIYLFFLLDNHNAFLQRLNINKICAGLLAQYRRNASFPDYILWTDEATFTPNGVFNSRNHLVWQFENPHTIRDGTFQYRWSINVWAGVLKDRVCRNLISNNQIYSLITNHAFIIFSLINPHYILSLLSGAITILLTDRNLNISFFDLSRGGDPILYQHLYYILILLGSGLIFHIIINERDKKKTFESLGIIYVIITIGLLGFIVMMPIAIEDTNLINFNN</sequence>
<keyword evidence="1" id="KW-1278">Translocase</keyword>
<organism evidence="5 6">
    <name type="scientific">Acromyrmex heyeri</name>
    <dbReference type="NCBI Taxonomy" id="230685"/>
    <lineage>
        <taxon>Eukaryota</taxon>
        <taxon>Metazoa</taxon>
        <taxon>Ecdysozoa</taxon>
        <taxon>Arthropoda</taxon>
        <taxon>Hexapoda</taxon>
        <taxon>Insecta</taxon>
        <taxon>Pterygota</taxon>
        <taxon>Neoptera</taxon>
        <taxon>Endopterygota</taxon>
        <taxon>Hymenoptera</taxon>
        <taxon>Apocrita</taxon>
        <taxon>Aculeata</taxon>
        <taxon>Formicoidea</taxon>
        <taxon>Formicidae</taxon>
        <taxon>Myrmicinae</taxon>
        <taxon>Acromyrmex</taxon>
    </lineage>
</organism>
<evidence type="ECO:0000259" key="4">
    <source>
        <dbReference type="PROSITE" id="PS50855"/>
    </source>
</evidence>
<protein>
    <submittedName>
        <fullName evidence="5">COX1 oxidase</fullName>
    </submittedName>
</protein>
<evidence type="ECO:0000256" key="1">
    <source>
        <dbReference type="ARBA" id="ARBA00022967"/>
    </source>
</evidence>
<dbReference type="AlphaFoldDB" id="A0A836GE03"/>
<keyword evidence="3" id="KW-0812">Transmembrane</keyword>
<proteinExistence type="predicted"/>